<accession>A0A2U3LN17</accession>
<organism evidence="1 2">
    <name type="scientific">Candidatus Desulfosporosinus infrequens</name>
    <dbReference type="NCBI Taxonomy" id="2043169"/>
    <lineage>
        <taxon>Bacteria</taxon>
        <taxon>Bacillati</taxon>
        <taxon>Bacillota</taxon>
        <taxon>Clostridia</taxon>
        <taxon>Eubacteriales</taxon>
        <taxon>Desulfitobacteriaceae</taxon>
        <taxon>Desulfosporosinus</taxon>
    </lineage>
</organism>
<evidence type="ECO:0000313" key="2">
    <source>
        <dbReference type="Proteomes" id="UP000238916"/>
    </source>
</evidence>
<name>A0A2U3LN17_9FIRM</name>
<dbReference type="EMBL" id="OMOF01000615">
    <property type="protein sequence ID" value="SPF53290.1"/>
    <property type="molecule type" value="Genomic_DNA"/>
</dbReference>
<sequence>MTTAPAFYSQARQCSFLKHDEYAWKNITITFSDTYSVLTKRKEGI</sequence>
<protein>
    <submittedName>
        <fullName evidence="1">Uncharacterized protein</fullName>
    </submittedName>
</protein>
<dbReference type="AlphaFoldDB" id="A0A2U3LN17"/>
<gene>
    <name evidence="1" type="ORF">SBF1_6520002</name>
</gene>
<evidence type="ECO:0000313" key="1">
    <source>
        <dbReference type="EMBL" id="SPF53290.1"/>
    </source>
</evidence>
<proteinExistence type="predicted"/>
<reference evidence="2" key="1">
    <citation type="submission" date="2018-02" db="EMBL/GenBank/DDBJ databases">
        <authorList>
            <person name="Hausmann B."/>
        </authorList>
    </citation>
    <scope>NUCLEOTIDE SEQUENCE [LARGE SCALE GENOMIC DNA]</scope>
    <source>
        <strain evidence="2">Peat soil MAG SbF1</strain>
    </source>
</reference>
<dbReference type="Proteomes" id="UP000238916">
    <property type="component" value="Unassembled WGS sequence"/>
</dbReference>